<keyword evidence="3" id="KW-1185">Reference proteome</keyword>
<keyword evidence="1" id="KW-0732">Signal</keyword>
<dbReference type="STRING" id="634430.SAMN04488241_10184"/>
<evidence type="ECO:0000256" key="1">
    <source>
        <dbReference type="SAM" id="SignalP"/>
    </source>
</evidence>
<dbReference type="AlphaFoldDB" id="A0A1I5PKU3"/>
<name>A0A1I5PKU3_9SPHN</name>
<dbReference type="EMBL" id="FOXP01000001">
    <property type="protein sequence ID" value="SFP34738.1"/>
    <property type="molecule type" value="Genomic_DNA"/>
</dbReference>
<dbReference type="Proteomes" id="UP000199586">
    <property type="component" value="Unassembled WGS sequence"/>
</dbReference>
<dbReference type="RefSeq" id="WP_093329919.1">
    <property type="nucleotide sequence ID" value="NZ_FOXP01000001.1"/>
</dbReference>
<gene>
    <name evidence="2" type="ORF">SAMN04488241_10184</name>
</gene>
<dbReference type="OrthoDB" id="189778at2"/>
<dbReference type="Pfam" id="PF13557">
    <property type="entry name" value="Phenol_MetA_deg"/>
    <property type="match status" value="1"/>
</dbReference>
<feature type="chain" id="PRO_5011693818" evidence="1">
    <location>
        <begin position="19"/>
        <end position="265"/>
    </location>
</feature>
<sequence length="265" mass="27772">MKVAVATAALLLPAAAWAQDEGPRFCPNRPSLESSACTTEPGRVHVEFSVADWTLDDDAGERNDTILGGDFLARLGVGSSTEVQLAWTPVAYARTRDKATGAVSRVARPGDARLAVRQNLANPDGSGLSYGLEPFVTLPVGRSPVGAGTWGAGVVLPVTYDVSDTVNVGFTGELDAAPDDDGRGRHLQYSGVAATSLQLTRALSLTVEGELLRDRDPTGHETQALAGLGMLWKYSRTRAFYAEAIGGLNGASPDVQLYAGVAALF</sequence>
<dbReference type="InterPro" id="IPR025737">
    <property type="entry name" value="FApF"/>
</dbReference>
<accession>A0A1I5PKU3</accession>
<feature type="signal peptide" evidence="1">
    <location>
        <begin position="1"/>
        <end position="18"/>
    </location>
</feature>
<proteinExistence type="predicted"/>
<evidence type="ECO:0000313" key="2">
    <source>
        <dbReference type="EMBL" id="SFP34738.1"/>
    </source>
</evidence>
<organism evidence="2 3">
    <name type="scientific">Sphingomonas rubra</name>
    <dbReference type="NCBI Taxonomy" id="634430"/>
    <lineage>
        <taxon>Bacteria</taxon>
        <taxon>Pseudomonadati</taxon>
        <taxon>Pseudomonadota</taxon>
        <taxon>Alphaproteobacteria</taxon>
        <taxon>Sphingomonadales</taxon>
        <taxon>Sphingomonadaceae</taxon>
        <taxon>Sphingomonas</taxon>
    </lineage>
</organism>
<evidence type="ECO:0000313" key="3">
    <source>
        <dbReference type="Proteomes" id="UP000199586"/>
    </source>
</evidence>
<reference evidence="2 3" key="1">
    <citation type="submission" date="2016-10" db="EMBL/GenBank/DDBJ databases">
        <authorList>
            <person name="de Groot N.N."/>
        </authorList>
    </citation>
    <scope>NUCLEOTIDE SEQUENCE [LARGE SCALE GENOMIC DNA]</scope>
    <source>
        <strain evidence="2 3">CGMCC 1.9113</strain>
    </source>
</reference>
<protein>
    <submittedName>
        <fullName evidence="2">Putative MetA-pathway of phenol degradation</fullName>
    </submittedName>
</protein>